<dbReference type="PANTHER" id="PTHR24351">
    <property type="entry name" value="RIBOSOMAL PROTEIN S6 KINASE"/>
    <property type="match status" value="1"/>
</dbReference>
<evidence type="ECO:0000313" key="9">
    <source>
        <dbReference type="EMBL" id="CAJ0931138.1"/>
    </source>
</evidence>
<keyword evidence="3" id="KW-0547">Nucleotide-binding</keyword>
<evidence type="ECO:0000256" key="6">
    <source>
        <dbReference type="SAM" id="MobiDB-lite"/>
    </source>
</evidence>
<evidence type="ECO:0000256" key="3">
    <source>
        <dbReference type="ARBA" id="ARBA00022741"/>
    </source>
</evidence>
<dbReference type="InterPro" id="IPR000961">
    <property type="entry name" value="AGC-kinase_C"/>
</dbReference>
<sequence length="131" mass="14663">MLAREQYGAGVDWYALGLIINEMVTGECTYHPALFHPSSSDAEDLIRELLQKDPAKRLGVHRNIRAHPFFQDIDWVSVEALQMPPPHIPGLENPREDTSSCVIRDGVLLSLEEQQDRSEDGPSKTEEPGDA</sequence>
<dbReference type="InterPro" id="IPR000719">
    <property type="entry name" value="Prot_kinase_dom"/>
</dbReference>
<dbReference type="PROSITE" id="PS51285">
    <property type="entry name" value="AGC_KINASE_CTER"/>
    <property type="match status" value="1"/>
</dbReference>
<organism evidence="9 10">
    <name type="scientific">Ranitomeya imitator</name>
    <name type="common">mimic poison frog</name>
    <dbReference type="NCBI Taxonomy" id="111125"/>
    <lineage>
        <taxon>Eukaryota</taxon>
        <taxon>Metazoa</taxon>
        <taxon>Chordata</taxon>
        <taxon>Craniata</taxon>
        <taxon>Vertebrata</taxon>
        <taxon>Euteleostomi</taxon>
        <taxon>Amphibia</taxon>
        <taxon>Batrachia</taxon>
        <taxon>Anura</taxon>
        <taxon>Neobatrachia</taxon>
        <taxon>Hyloidea</taxon>
        <taxon>Dendrobatidae</taxon>
        <taxon>Dendrobatinae</taxon>
        <taxon>Ranitomeya</taxon>
    </lineage>
</organism>
<name>A0ABN9L1X2_9NEOB</name>
<keyword evidence="2" id="KW-0808">Transferase</keyword>
<dbReference type="SUPFAM" id="SSF56112">
    <property type="entry name" value="Protein kinase-like (PK-like)"/>
    <property type="match status" value="1"/>
</dbReference>
<evidence type="ECO:0008006" key="11">
    <source>
        <dbReference type="Google" id="ProtNLM"/>
    </source>
</evidence>
<keyword evidence="5" id="KW-0067">ATP-binding</keyword>
<dbReference type="InterPro" id="IPR011009">
    <property type="entry name" value="Kinase-like_dom_sf"/>
</dbReference>
<evidence type="ECO:0000256" key="5">
    <source>
        <dbReference type="ARBA" id="ARBA00022840"/>
    </source>
</evidence>
<evidence type="ECO:0000256" key="4">
    <source>
        <dbReference type="ARBA" id="ARBA00022777"/>
    </source>
</evidence>
<keyword evidence="4" id="KW-0418">Kinase</keyword>
<gene>
    <name evidence="9" type="ORF">RIMI_LOCUS4613683</name>
</gene>
<evidence type="ECO:0000313" key="10">
    <source>
        <dbReference type="Proteomes" id="UP001176940"/>
    </source>
</evidence>
<evidence type="ECO:0000256" key="2">
    <source>
        <dbReference type="ARBA" id="ARBA00022679"/>
    </source>
</evidence>
<keyword evidence="1" id="KW-0723">Serine/threonine-protein kinase</keyword>
<protein>
    <recommendedName>
        <fullName evidence="11">Protein kinase domain-containing protein</fullName>
    </recommendedName>
</protein>
<dbReference type="EMBL" id="CAUEEQ010007510">
    <property type="protein sequence ID" value="CAJ0931138.1"/>
    <property type="molecule type" value="Genomic_DNA"/>
</dbReference>
<evidence type="ECO:0000259" key="8">
    <source>
        <dbReference type="PROSITE" id="PS51285"/>
    </source>
</evidence>
<proteinExistence type="predicted"/>
<feature type="compositionally biased region" description="Basic and acidic residues" evidence="6">
    <location>
        <begin position="114"/>
        <end position="131"/>
    </location>
</feature>
<dbReference type="Proteomes" id="UP001176940">
    <property type="component" value="Unassembled WGS sequence"/>
</dbReference>
<evidence type="ECO:0000259" key="7">
    <source>
        <dbReference type="PROSITE" id="PS50011"/>
    </source>
</evidence>
<feature type="domain" description="Protein kinase" evidence="7">
    <location>
        <begin position="1"/>
        <end position="70"/>
    </location>
</feature>
<dbReference type="PROSITE" id="PS50011">
    <property type="entry name" value="PROTEIN_KINASE_DOM"/>
    <property type="match status" value="1"/>
</dbReference>
<evidence type="ECO:0000256" key="1">
    <source>
        <dbReference type="ARBA" id="ARBA00022527"/>
    </source>
</evidence>
<dbReference type="Gene3D" id="3.30.200.20">
    <property type="entry name" value="Phosphorylase Kinase, domain 1"/>
    <property type="match status" value="1"/>
</dbReference>
<feature type="region of interest" description="Disordered" evidence="6">
    <location>
        <begin position="111"/>
        <end position="131"/>
    </location>
</feature>
<feature type="non-terminal residue" evidence="9">
    <location>
        <position position="131"/>
    </location>
</feature>
<feature type="domain" description="AGC-kinase C-terminal" evidence="8">
    <location>
        <begin position="71"/>
        <end position="131"/>
    </location>
</feature>
<comment type="caution">
    <text evidence="9">The sequence shown here is derived from an EMBL/GenBank/DDBJ whole genome shotgun (WGS) entry which is preliminary data.</text>
</comment>
<keyword evidence="10" id="KW-1185">Reference proteome</keyword>
<dbReference type="Gene3D" id="1.10.510.10">
    <property type="entry name" value="Transferase(Phosphotransferase) domain 1"/>
    <property type="match status" value="1"/>
</dbReference>
<accession>A0ABN9L1X2</accession>
<reference evidence="9" key="1">
    <citation type="submission" date="2023-07" db="EMBL/GenBank/DDBJ databases">
        <authorList>
            <person name="Stuckert A."/>
        </authorList>
    </citation>
    <scope>NUCLEOTIDE SEQUENCE</scope>
</reference>